<sequence length="293" mass="34053">MNLLSILGGNAFVMFNKELAHEVSVNGAIIFGQLCSSYESFGSKNMLSTYKGENYFYLTSETIQEETALSYKQQVKAIKDLETAGYIKTVIMGSPARKYFHITNKIMEQFTEISSDKREELNEEDNQETIDVGTTGDNFRIDQREEQACIKGQSKPSPFVQAYKDINKKEQDKKINYNFNCNFKKPFTPEKFKVLLTNACNEFYTTFSVGRYSKKQWNTLIVKFVNDTIESERYINVPEQKIKGYAYKCLERIIDHNEYKNSEEFADYQEVMRGLNRNDSKSVANPLLYNWLE</sequence>
<dbReference type="EMBL" id="CP030926">
    <property type="protein sequence ID" value="AXN39613.1"/>
    <property type="molecule type" value="Genomic_DNA"/>
</dbReference>
<accession>A0ABM6XMF9</accession>
<proteinExistence type="predicted"/>
<evidence type="ECO:0000313" key="1">
    <source>
        <dbReference type="EMBL" id="AXN39613.1"/>
    </source>
</evidence>
<gene>
    <name evidence="1" type="ORF">DTO10_15395</name>
</gene>
<name>A0ABM6XMF9_9BACI</name>
<keyword evidence="2" id="KW-1185">Reference proteome</keyword>
<dbReference type="RefSeq" id="WP_116821430.1">
    <property type="nucleotide sequence ID" value="NZ_CP030926.1"/>
</dbReference>
<protein>
    <recommendedName>
        <fullName evidence="3">Replication protein</fullName>
    </recommendedName>
</protein>
<dbReference type="Proteomes" id="UP000260457">
    <property type="component" value="Chromosome"/>
</dbReference>
<evidence type="ECO:0000313" key="2">
    <source>
        <dbReference type="Proteomes" id="UP000260457"/>
    </source>
</evidence>
<evidence type="ECO:0008006" key="3">
    <source>
        <dbReference type="Google" id="ProtNLM"/>
    </source>
</evidence>
<organism evidence="1 2">
    <name type="scientific">Peribacillus butanolivorans</name>
    <dbReference type="NCBI Taxonomy" id="421767"/>
    <lineage>
        <taxon>Bacteria</taxon>
        <taxon>Bacillati</taxon>
        <taxon>Bacillota</taxon>
        <taxon>Bacilli</taxon>
        <taxon>Bacillales</taxon>
        <taxon>Bacillaceae</taxon>
        <taxon>Peribacillus</taxon>
    </lineage>
</organism>
<reference evidence="1 2" key="1">
    <citation type="submission" date="2018-07" db="EMBL/GenBank/DDBJ databases">
        <title>The molecular basis for the intramolecular migration of carboxyl group in the catabolism of para-hydroxybenzoate via gentisate.</title>
        <authorList>
            <person name="Zhao H."/>
            <person name="Xu Y."/>
            <person name="Lin S."/>
            <person name="Spain J.C."/>
            <person name="Zhou N.-Y."/>
        </authorList>
    </citation>
    <scope>NUCLEOTIDE SEQUENCE [LARGE SCALE GENOMIC DNA]</scope>
    <source>
        <strain evidence="1 2">PHB-7a</strain>
    </source>
</reference>
<dbReference type="GeneID" id="95399620"/>